<feature type="compositionally biased region" description="Polar residues" evidence="1">
    <location>
        <begin position="365"/>
        <end position="380"/>
    </location>
</feature>
<name>A0A175W8D6_9PEZI</name>
<organism evidence="2 3">
    <name type="scientific">Madurella mycetomatis</name>
    <dbReference type="NCBI Taxonomy" id="100816"/>
    <lineage>
        <taxon>Eukaryota</taxon>
        <taxon>Fungi</taxon>
        <taxon>Dikarya</taxon>
        <taxon>Ascomycota</taxon>
        <taxon>Pezizomycotina</taxon>
        <taxon>Sordariomycetes</taxon>
        <taxon>Sordariomycetidae</taxon>
        <taxon>Sordariales</taxon>
        <taxon>Sordariales incertae sedis</taxon>
        <taxon>Madurella</taxon>
    </lineage>
</organism>
<evidence type="ECO:0000313" key="3">
    <source>
        <dbReference type="Proteomes" id="UP000078237"/>
    </source>
</evidence>
<gene>
    <name evidence="2" type="ORF">MMYC01_202367</name>
</gene>
<feature type="region of interest" description="Disordered" evidence="1">
    <location>
        <begin position="307"/>
        <end position="380"/>
    </location>
</feature>
<dbReference type="EMBL" id="LCTW02000072">
    <property type="protein sequence ID" value="KXX79996.1"/>
    <property type="molecule type" value="Genomic_DNA"/>
</dbReference>
<sequence>MQTKEPLGDDGEDRDTGFDRDTRCDTYFRVPNSRNGTGCFYGRPKPHNRNVSESSFQLNRTVIFSSEDAHTYYESQMGCPHPDCIKEAEYARFFGKQKQWRLTTTMMKAYVAMRNGTNGLRVGPHAPILPHLLNQEWDKTRGDPYLLHEIQDGMRSDKPDNPNRGAFYYYDRPADEGHLIASPGYDVDGIAAKNVFRSEGWEVANKKVTQPFNEWYPRGPWSLSTHGIAETEETDKRKAPGRPRSHMYARFLLPPVQATSLPPQYQQFLDDGWVSDDEGHPEESRITPCTFAFLATGCRLADEHKDKKPAIPKDQPSARPPSTPDWQVGEKAAMRQRRREKRAWRWAHPEPCYDEEDGEMLWSPSAESQDTTIDWSPRGT</sequence>
<proteinExistence type="predicted"/>
<accession>A0A175W8D6</accession>
<keyword evidence="3" id="KW-1185">Reference proteome</keyword>
<dbReference type="OrthoDB" id="4587086at2759"/>
<dbReference type="AlphaFoldDB" id="A0A175W8D6"/>
<dbReference type="VEuPathDB" id="FungiDB:MMYC01_202367"/>
<protein>
    <submittedName>
        <fullName evidence="2">Uncharacterized protein</fullName>
    </submittedName>
</protein>
<evidence type="ECO:0000256" key="1">
    <source>
        <dbReference type="SAM" id="MobiDB-lite"/>
    </source>
</evidence>
<dbReference type="Proteomes" id="UP000078237">
    <property type="component" value="Unassembled WGS sequence"/>
</dbReference>
<evidence type="ECO:0000313" key="2">
    <source>
        <dbReference type="EMBL" id="KXX79996.1"/>
    </source>
</evidence>
<reference evidence="2 3" key="1">
    <citation type="journal article" date="2016" name="Genome Announc.">
        <title>Genome Sequence of Madurella mycetomatis mm55, Isolated from a Human Mycetoma Case in Sudan.</title>
        <authorList>
            <person name="Smit S."/>
            <person name="Derks M.F."/>
            <person name="Bervoets S."/>
            <person name="Fahal A."/>
            <person name="van Leeuwen W."/>
            <person name="van Belkum A."/>
            <person name="van de Sande W.W."/>
        </authorList>
    </citation>
    <scope>NUCLEOTIDE SEQUENCE [LARGE SCALE GENOMIC DNA]</scope>
    <source>
        <strain evidence="3">mm55</strain>
    </source>
</reference>
<comment type="caution">
    <text evidence="2">The sequence shown here is derived from an EMBL/GenBank/DDBJ whole genome shotgun (WGS) entry which is preliminary data.</text>
</comment>
<feature type="compositionally biased region" description="Basic residues" evidence="1">
    <location>
        <begin position="334"/>
        <end position="345"/>
    </location>
</feature>